<feature type="active site" description="Nucleophile" evidence="6">
    <location>
        <position position="58"/>
    </location>
</feature>
<accession>A0A2K8U6B2</accession>
<dbReference type="RefSeq" id="WP_100918898.1">
    <property type="nucleotide sequence ID" value="NZ_CP020370.1"/>
</dbReference>
<feature type="active site" description="Proton donor" evidence="6">
    <location>
        <position position="164"/>
    </location>
</feature>
<evidence type="ECO:0000259" key="8">
    <source>
        <dbReference type="SMART" id="SM00226"/>
    </source>
</evidence>
<reference evidence="9 10" key="1">
    <citation type="submission" date="2017-03" db="EMBL/GenBank/DDBJ databases">
        <title>Complete genome sequence of Candidatus 'Thiodictyon syntrophicum' sp. nov. strain Cad16T, a photolithoautotroph purple sulfur bacterium isolated from an alpine meromictic lake.</title>
        <authorList>
            <person name="Luedin S.M."/>
            <person name="Pothier J.F."/>
            <person name="Danza F."/>
            <person name="Storelli N."/>
            <person name="Wittwer M."/>
            <person name="Tonolla M."/>
        </authorList>
    </citation>
    <scope>NUCLEOTIDE SEQUENCE [LARGE SCALE GENOMIC DNA]</scope>
    <source>
        <strain evidence="9 10">Cad16T</strain>
    </source>
</reference>
<name>A0A2K8U6B2_9GAMM</name>
<evidence type="ECO:0000256" key="4">
    <source>
        <dbReference type="ARBA" id="ARBA00022912"/>
    </source>
</evidence>
<evidence type="ECO:0000256" key="2">
    <source>
        <dbReference type="ARBA" id="ARBA00013064"/>
    </source>
</evidence>
<sequence length="232" mass="25911">MHRSPPAHRTLLTRLDDRFGTWRGLVRLCLAWSELAAGRLRPFDQPALARVERLVWVCAGNVCRSPYAHQLARELRVPSASFGLSTVTGQAACADAITAAARVGADLTAHRATAWEDFSPRETDLYVVMEIRQARELRRRLGDCPAPITLLGLWGRPRRPHIHDPMTLSPAYFDTCLRVIERSVSGLVQSWRQAGHNGIQGPQRRVRANQRSEKKGSGSPTSNTKYRVRGST</sequence>
<gene>
    <name evidence="9" type="ORF">THSYN_09245</name>
</gene>
<dbReference type="EMBL" id="CP020370">
    <property type="protein sequence ID" value="AUB81122.1"/>
    <property type="molecule type" value="Genomic_DNA"/>
</dbReference>
<dbReference type="Proteomes" id="UP000232638">
    <property type="component" value="Chromosome"/>
</dbReference>
<feature type="domain" description="Phosphotyrosine protein phosphatase I" evidence="8">
    <location>
        <begin position="52"/>
        <end position="190"/>
    </location>
</feature>
<dbReference type="PANTHER" id="PTHR11717">
    <property type="entry name" value="LOW MOLECULAR WEIGHT PROTEIN TYROSINE PHOSPHATASE"/>
    <property type="match status" value="1"/>
</dbReference>
<dbReference type="KEGG" id="tsy:THSYN_09245"/>
<dbReference type="InterPro" id="IPR023485">
    <property type="entry name" value="Ptyr_pPase"/>
</dbReference>
<keyword evidence="3" id="KW-0378">Hydrolase</keyword>
<evidence type="ECO:0000256" key="6">
    <source>
        <dbReference type="PIRSR" id="PIRSR617867-1"/>
    </source>
</evidence>
<evidence type="ECO:0000256" key="5">
    <source>
        <dbReference type="ARBA" id="ARBA00051722"/>
    </source>
</evidence>
<evidence type="ECO:0000313" key="10">
    <source>
        <dbReference type="Proteomes" id="UP000232638"/>
    </source>
</evidence>
<dbReference type="PANTHER" id="PTHR11717:SF31">
    <property type="entry name" value="LOW MOLECULAR WEIGHT PROTEIN-TYROSINE-PHOSPHATASE ETP-RELATED"/>
    <property type="match status" value="1"/>
</dbReference>
<comment type="catalytic activity">
    <reaction evidence="5">
        <text>O-phospho-L-tyrosyl-[protein] + H2O = L-tyrosyl-[protein] + phosphate</text>
        <dbReference type="Rhea" id="RHEA:10684"/>
        <dbReference type="Rhea" id="RHEA-COMP:10136"/>
        <dbReference type="Rhea" id="RHEA-COMP:20101"/>
        <dbReference type="ChEBI" id="CHEBI:15377"/>
        <dbReference type="ChEBI" id="CHEBI:43474"/>
        <dbReference type="ChEBI" id="CHEBI:46858"/>
        <dbReference type="ChEBI" id="CHEBI:61978"/>
        <dbReference type="EC" id="3.1.3.48"/>
    </reaction>
</comment>
<organism evidence="9 10">
    <name type="scientific">Candidatus Thiodictyon syntrophicum</name>
    <dbReference type="NCBI Taxonomy" id="1166950"/>
    <lineage>
        <taxon>Bacteria</taxon>
        <taxon>Pseudomonadati</taxon>
        <taxon>Pseudomonadota</taxon>
        <taxon>Gammaproteobacteria</taxon>
        <taxon>Chromatiales</taxon>
        <taxon>Chromatiaceae</taxon>
        <taxon>Thiodictyon</taxon>
    </lineage>
</organism>
<dbReference type="SMART" id="SM00226">
    <property type="entry name" value="LMWPc"/>
    <property type="match status" value="1"/>
</dbReference>
<dbReference type="SUPFAM" id="SSF52788">
    <property type="entry name" value="Phosphotyrosine protein phosphatases I"/>
    <property type="match status" value="1"/>
</dbReference>
<dbReference type="InterPro" id="IPR017867">
    <property type="entry name" value="Tyr_phospatase_low_mol_wt"/>
</dbReference>
<dbReference type="AlphaFoldDB" id="A0A2K8U6B2"/>
<dbReference type="EC" id="3.1.3.48" evidence="2"/>
<proteinExistence type="inferred from homology"/>
<feature type="active site" evidence="6">
    <location>
        <position position="64"/>
    </location>
</feature>
<dbReference type="GO" id="GO:0004725">
    <property type="term" value="F:protein tyrosine phosphatase activity"/>
    <property type="evidence" value="ECO:0007669"/>
    <property type="project" value="UniProtKB-EC"/>
</dbReference>
<evidence type="ECO:0000256" key="1">
    <source>
        <dbReference type="ARBA" id="ARBA00011063"/>
    </source>
</evidence>
<dbReference type="Gene3D" id="3.40.50.2300">
    <property type="match status" value="1"/>
</dbReference>
<comment type="similarity">
    <text evidence="1">Belongs to the low molecular weight phosphotyrosine protein phosphatase family.</text>
</comment>
<evidence type="ECO:0000256" key="7">
    <source>
        <dbReference type="SAM" id="MobiDB-lite"/>
    </source>
</evidence>
<evidence type="ECO:0000256" key="3">
    <source>
        <dbReference type="ARBA" id="ARBA00022801"/>
    </source>
</evidence>
<dbReference type="OrthoDB" id="9784339at2"/>
<feature type="region of interest" description="Disordered" evidence="7">
    <location>
        <begin position="195"/>
        <end position="232"/>
    </location>
</feature>
<keyword evidence="10" id="KW-1185">Reference proteome</keyword>
<dbReference type="PRINTS" id="PR00719">
    <property type="entry name" value="LMWPTPASE"/>
</dbReference>
<dbReference type="InterPro" id="IPR050438">
    <property type="entry name" value="LMW_PTPase"/>
</dbReference>
<evidence type="ECO:0000313" key="9">
    <source>
        <dbReference type="EMBL" id="AUB81122.1"/>
    </source>
</evidence>
<feature type="compositionally biased region" description="Polar residues" evidence="7">
    <location>
        <begin position="218"/>
        <end position="232"/>
    </location>
</feature>
<dbReference type="InterPro" id="IPR036196">
    <property type="entry name" value="Ptyr_pPase_sf"/>
</dbReference>
<keyword evidence="4" id="KW-0904">Protein phosphatase</keyword>
<dbReference type="Pfam" id="PF01451">
    <property type="entry name" value="LMWPc"/>
    <property type="match status" value="1"/>
</dbReference>
<protein>
    <recommendedName>
        <fullName evidence="2">protein-tyrosine-phosphatase</fullName>
        <ecNumber evidence="2">3.1.3.48</ecNumber>
    </recommendedName>
</protein>